<evidence type="ECO:0000256" key="5">
    <source>
        <dbReference type="ARBA" id="ARBA00022737"/>
    </source>
</evidence>
<keyword evidence="9 13" id="KW-0472">Membrane</keyword>
<dbReference type="PROSITE" id="PS00211">
    <property type="entry name" value="ABC_TRANSPORTER_1"/>
    <property type="match status" value="2"/>
</dbReference>
<evidence type="ECO:0000256" key="8">
    <source>
        <dbReference type="ARBA" id="ARBA00022989"/>
    </source>
</evidence>
<dbReference type="CDD" id="cd03244">
    <property type="entry name" value="ABCC_MRP_domain2"/>
    <property type="match status" value="1"/>
</dbReference>
<dbReference type="WBParaSite" id="Gr19_v10_g12007.t1">
    <property type="protein sequence ID" value="Gr19_v10_g12007.t1"/>
    <property type="gene ID" value="Gr19_v10_g12007"/>
</dbReference>
<keyword evidence="7" id="KW-0067">ATP-binding</keyword>
<dbReference type="CDD" id="cd03250">
    <property type="entry name" value="ABCC_MRP_domain1"/>
    <property type="match status" value="1"/>
</dbReference>
<proteinExistence type="inferred from homology"/>
<dbReference type="Pfam" id="PF00664">
    <property type="entry name" value="ABC_membrane"/>
    <property type="match status" value="2"/>
</dbReference>
<feature type="domain" description="ABC transmembrane type-1" evidence="15">
    <location>
        <begin position="344"/>
        <end position="628"/>
    </location>
</feature>
<dbReference type="Proteomes" id="UP000887572">
    <property type="component" value="Unplaced"/>
</dbReference>
<dbReference type="SMART" id="SM00382">
    <property type="entry name" value="AAA"/>
    <property type="match status" value="2"/>
</dbReference>
<feature type="transmembrane region" description="Helical" evidence="13">
    <location>
        <begin position="1170"/>
        <end position="1203"/>
    </location>
</feature>
<evidence type="ECO:0000256" key="13">
    <source>
        <dbReference type="SAM" id="Phobius"/>
    </source>
</evidence>
<comment type="subcellular location">
    <subcellularLocation>
        <location evidence="1">Endomembrane system</location>
        <topology evidence="1">Multi-pass membrane protein</topology>
    </subcellularLocation>
</comment>
<dbReference type="InterPro" id="IPR050173">
    <property type="entry name" value="ABC_transporter_C-like"/>
</dbReference>
<reference evidence="17" key="1">
    <citation type="submission" date="2022-11" db="UniProtKB">
        <authorList>
            <consortium name="WormBaseParasite"/>
        </authorList>
    </citation>
    <scope>IDENTIFICATION</scope>
</reference>
<dbReference type="FunFam" id="1.20.1560.10:FF:000001">
    <property type="entry name" value="ATP-binding cassette subfamily C member 1"/>
    <property type="match status" value="1"/>
</dbReference>
<keyword evidence="6" id="KW-0547">Nucleotide-binding</keyword>
<dbReference type="Gene3D" id="3.40.50.300">
    <property type="entry name" value="P-loop containing nucleotide triphosphate hydrolases"/>
    <property type="match status" value="2"/>
</dbReference>
<dbReference type="SUPFAM" id="SSF52540">
    <property type="entry name" value="P-loop containing nucleoside triphosphate hydrolases"/>
    <property type="match status" value="2"/>
</dbReference>
<feature type="compositionally biased region" description="Low complexity" evidence="12">
    <location>
        <begin position="1014"/>
        <end position="1026"/>
    </location>
</feature>
<keyword evidence="5" id="KW-0677">Repeat</keyword>
<dbReference type="Pfam" id="PF00005">
    <property type="entry name" value="ABC_tran"/>
    <property type="match status" value="2"/>
</dbReference>
<evidence type="ECO:0000313" key="16">
    <source>
        <dbReference type="Proteomes" id="UP000887572"/>
    </source>
</evidence>
<evidence type="ECO:0000256" key="10">
    <source>
        <dbReference type="ARBA" id="ARBA00024220"/>
    </source>
</evidence>
<dbReference type="GO" id="GO:0016020">
    <property type="term" value="C:membrane"/>
    <property type="evidence" value="ECO:0007669"/>
    <property type="project" value="InterPro"/>
</dbReference>
<comment type="catalytic activity">
    <reaction evidence="11">
        <text>leukotriene C4(in) + ATP + H2O = leukotriene C4(out) + ADP + phosphate + H(+)</text>
        <dbReference type="Rhea" id="RHEA:38963"/>
        <dbReference type="ChEBI" id="CHEBI:15377"/>
        <dbReference type="ChEBI" id="CHEBI:15378"/>
        <dbReference type="ChEBI" id="CHEBI:30616"/>
        <dbReference type="ChEBI" id="CHEBI:43474"/>
        <dbReference type="ChEBI" id="CHEBI:57973"/>
        <dbReference type="ChEBI" id="CHEBI:456216"/>
    </reaction>
    <physiologicalReaction direction="left-to-right" evidence="11">
        <dbReference type="Rhea" id="RHEA:38964"/>
    </physiologicalReaction>
</comment>
<feature type="transmembrane region" description="Helical" evidence="13">
    <location>
        <begin position="1085"/>
        <end position="1111"/>
    </location>
</feature>
<protein>
    <recommendedName>
        <fullName evidence="10">ABC-type glutathione-S-conjugate transporter</fullName>
        <ecNumber evidence="10">7.6.2.3</ecNumber>
    </recommendedName>
</protein>
<dbReference type="InterPro" id="IPR036640">
    <property type="entry name" value="ABC1_TM_sf"/>
</dbReference>
<evidence type="ECO:0000256" key="9">
    <source>
        <dbReference type="ARBA" id="ARBA00023136"/>
    </source>
</evidence>
<dbReference type="GO" id="GO:0015431">
    <property type="term" value="F:ABC-type glutathione S-conjugate transporter activity"/>
    <property type="evidence" value="ECO:0007669"/>
    <property type="project" value="UniProtKB-EC"/>
</dbReference>
<feature type="transmembrane region" description="Helical" evidence="13">
    <location>
        <begin position="569"/>
        <end position="589"/>
    </location>
</feature>
<dbReference type="SUPFAM" id="SSF90123">
    <property type="entry name" value="ABC transporter transmembrane region"/>
    <property type="match status" value="2"/>
</dbReference>
<feature type="transmembrane region" description="Helical" evidence="13">
    <location>
        <begin position="488"/>
        <end position="509"/>
    </location>
</feature>
<evidence type="ECO:0000256" key="7">
    <source>
        <dbReference type="ARBA" id="ARBA00022840"/>
    </source>
</evidence>
<organism evidence="16 17">
    <name type="scientific">Globodera rostochiensis</name>
    <name type="common">Golden nematode worm</name>
    <name type="synonym">Heterodera rostochiensis</name>
    <dbReference type="NCBI Taxonomy" id="31243"/>
    <lineage>
        <taxon>Eukaryota</taxon>
        <taxon>Metazoa</taxon>
        <taxon>Ecdysozoa</taxon>
        <taxon>Nematoda</taxon>
        <taxon>Chromadorea</taxon>
        <taxon>Rhabditida</taxon>
        <taxon>Tylenchina</taxon>
        <taxon>Tylenchomorpha</taxon>
        <taxon>Tylenchoidea</taxon>
        <taxon>Heteroderidae</taxon>
        <taxon>Heteroderinae</taxon>
        <taxon>Globodera</taxon>
    </lineage>
</organism>
<feature type="transmembrane region" description="Helical" evidence="13">
    <location>
        <begin position="12"/>
        <end position="33"/>
    </location>
</feature>
<keyword evidence="4 13" id="KW-0812">Transmembrane</keyword>
<evidence type="ECO:0000259" key="15">
    <source>
        <dbReference type="PROSITE" id="PS50929"/>
    </source>
</evidence>
<feature type="transmembrane region" description="Helical" evidence="13">
    <location>
        <begin position="93"/>
        <end position="113"/>
    </location>
</feature>
<evidence type="ECO:0000256" key="12">
    <source>
        <dbReference type="SAM" id="MobiDB-lite"/>
    </source>
</evidence>
<dbReference type="GO" id="GO:0005524">
    <property type="term" value="F:ATP binding"/>
    <property type="evidence" value="ECO:0007669"/>
    <property type="project" value="UniProtKB-KW"/>
</dbReference>
<comment type="similarity">
    <text evidence="2">Belongs to the ABC transporter superfamily. ABCC family. Conjugate transporter (TC 3.A.1.208) subfamily.</text>
</comment>
<evidence type="ECO:0000256" key="11">
    <source>
        <dbReference type="ARBA" id="ARBA00047523"/>
    </source>
</evidence>
<dbReference type="CDD" id="cd18595">
    <property type="entry name" value="ABC_6TM_MRP1_2_3_6_D1_like"/>
    <property type="match status" value="1"/>
</dbReference>
<dbReference type="PANTHER" id="PTHR24223:SF415">
    <property type="entry name" value="FI20190P1"/>
    <property type="match status" value="1"/>
</dbReference>
<dbReference type="PANTHER" id="PTHR24223">
    <property type="entry name" value="ATP-BINDING CASSETTE SUB-FAMILY C"/>
    <property type="match status" value="1"/>
</dbReference>
<dbReference type="InterPro" id="IPR027417">
    <property type="entry name" value="P-loop_NTPase"/>
</dbReference>
<dbReference type="PROSITE" id="PS50929">
    <property type="entry name" value="ABC_TM1F"/>
    <property type="match status" value="2"/>
</dbReference>
<evidence type="ECO:0000256" key="3">
    <source>
        <dbReference type="ARBA" id="ARBA00022448"/>
    </source>
</evidence>
<feature type="domain" description="ABC transporter" evidence="14">
    <location>
        <begin position="1365"/>
        <end position="1599"/>
    </location>
</feature>
<sequence length="1608" mass="181175">MPMPSECAQLSVFVWAPSLFFWALVPVLLLQLWRAQRRNNAPFLPAPNRPMALPMSPLILTKMAICTLLLLLSVLLIFRHFDPNDYYAAKFPAYSLLAPLTRAITMFGMFVVIRLCQLYGFGSSGIVHLSWLVHFVCALPELYGWFQKLFFVSPEFEDLAALDLPRLGVSLCWSVALLVQCVLFLFSDSPAPSAILVDESSTTSLDQHQSQGCRRESPEASSSFISRLTFSWVGPVLRLGGGKRDLIEDDLFELKTDRKCQFLTLQWEHCWLPAAEKYYERCRHLRSTESSPLLLPNAEGGSAFVRLFPSIKRRLTPEEVKVGRAVPQPSIVWSLFKLFKYELLAAGFVKLFADILQFANPLLLNQLISFISDPNAHLWQGIVYSLAMFFCSEIRSLCVNYYFNVMFKMGTKIQSALTVAIYKKALKLSNAARRDRTIGEIVNLMAIDVERFQMITPHIQQFWSSPFQICVALVFLFNLLGIAALPGVLIMAVIIPLSFASSFLTRRWLMTQMQLRDERARLCSELLNGIKVIKMYAWEQPMIEAVERIRKLELRCIYKSGLVRSIIDTFNYTSPFLVAVGSFFTFVLLDPTGGLSLTPQIAFVSLTLFNQIRSPMTMIGMLVNLIVQTAVSNQRIREFLLEDELDTKAVEAETPAADSAPMVRVKGADFCWDDSGRDALQKDERLRKRRVSSAWSQQKSPSGRPTLRDISLELWRGQLVAVVGKVGAGKSSLLAALLGEMGRPRRGEVKMLDGVDTSTAYVPQVPWIQNLSLRDNILFGRPFEKEWYERVIDACALRADVSVLPNGDATEIGEKGINLSGGQKARVALARAVYQRHRELFLLDDPLSAVDSHVGKWIFEKVIGPGGLLDGRSRVLVTHGIHFLGQMDQIIMLEGGRIIERGTFDELSFLLGTKFAQFVTEGKIREKDKEAKRNGAKEKKEGNQRKETEQNVGKERPLDFGTESLVSDDDLASTEQIRKKISQLRKLRRSQSSESRESRSPPASFNVPQRDRPSTTSSDATATDKSLGTKSPQLPTALIEKERVETGRGMQIGRNFWLSDWADDNQRINFANATGSPQVGLSWRLVVYAAYGIAEALSFLFALFLLLFAGLNASRNLHSPLLSRVMRAPMEFFDTTPIGRLLNRFGRDIEVADSDIVLNIRYFVQSLLTVLATLLTICISTWTFSVVILPLFLCYFYILHLYVPISRQMKRLESNRRSPIYSHFSESVQGAPTIRAFRRQIAFCSQLEHRIDSLIRIRSLSLVANRWLAVRLEFLGNCITLFAALFGAFSRQWNLMSSAGLVGLSVSYALNITDVMNFAIRQISELETNIVSIERLKEYSEVETEAPWQNDRQKPPPGWPQHGQIVFEHYSTRYRPGLELVLRDIVATVRPSEKIGIVGRTGAGKSSLTLALFRIIESAAGFIVIDGVNISDIGLHDLRSNITIIPQDPVLFSGTLRFNLDPFSTHSDARLWEVLQHSHLHDFVAELPGRLEHQLSEGGENISLGQRQLLCLARALLRFSRVLVLDEATASVDLTTDALIQETIRREFRHCTVFTIAHRLETILDYDRVLVLCDGRVHEFDSPQTLLANQNSMFASMASDARIGRGSE</sequence>
<dbReference type="InterPro" id="IPR011527">
    <property type="entry name" value="ABC1_TM_dom"/>
</dbReference>
<name>A0A914H052_GLORO</name>
<dbReference type="PROSITE" id="PS50893">
    <property type="entry name" value="ABC_TRANSPORTER_2"/>
    <property type="match status" value="2"/>
</dbReference>
<dbReference type="InterPro" id="IPR003593">
    <property type="entry name" value="AAA+_ATPase"/>
</dbReference>
<evidence type="ECO:0000256" key="6">
    <source>
        <dbReference type="ARBA" id="ARBA00022741"/>
    </source>
</evidence>
<feature type="transmembrane region" description="Helical" evidence="13">
    <location>
        <begin position="59"/>
        <end position="81"/>
    </location>
</feature>
<feature type="domain" description="ABC transporter" evidence="14">
    <location>
        <begin position="686"/>
        <end position="920"/>
    </location>
</feature>
<evidence type="ECO:0000256" key="2">
    <source>
        <dbReference type="ARBA" id="ARBA00009726"/>
    </source>
</evidence>
<dbReference type="EC" id="7.6.2.3" evidence="10"/>
<feature type="compositionally biased region" description="Basic and acidic residues" evidence="12">
    <location>
        <begin position="926"/>
        <end position="958"/>
    </location>
</feature>
<dbReference type="CDD" id="cd18603">
    <property type="entry name" value="ABC_6TM_MRP1_2_3_6_D2_like"/>
    <property type="match status" value="1"/>
</dbReference>
<evidence type="ECO:0000256" key="1">
    <source>
        <dbReference type="ARBA" id="ARBA00004127"/>
    </source>
</evidence>
<dbReference type="InterPro" id="IPR003439">
    <property type="entry name" value="ABC_transporter-like_ATP-bd"/>
</dbReference>
<keyword evidence="3" id="KW-0813">Transport</keyword>
<keyword evidence="8 13" id="KW-1133">Transmembrane helix</keyword>
<keyword evidence="16" id="KW-1185">Reference proteome</keyword>
<accession>A0A914H052</accession>
<evidence type="ECO:0000256" key="4">
    <source>
        <dbReference type="ARBA" id="ARBA00022692"/>
    </source>
</evidence>
<dbReference type="GO" id="GO:0012505">
    <property type="term" value="C:endomembrane system"/>
    <property type="evidence" value="ECO:0007669"/>
    <property type="project" value="UniProtKB-SubCell"/>
</dbReference>
<feature type="domain" description="ABC transmembrane type-1" evidence="15">
    <location>
        <begin position="1073"/>
        <end position="1328"/>
    </location>
</feature>
<feature type="region of interest" description="Disordered" evidence="12">
    <location>
        <begin position="926"/>
        <end position="1038"/>
    </location>
</feature>
<dbReference type="FunFam" id="1.20.1560.10:FF:000081">
    <property type="entry name" value="Protein CBG24505"/>
    <property type="match status" value="1"/>
</dbReference>
<dbReference type="GO" id="GO:0016887">
    <property type="term" value="F:ATP hydrolysis activity"/>
    <property type="evidence" value="ECO:0007669"/>
    <property type="project" value="InterPro"/>
</dbReference>
<dbReference type="InterPro" id="IPR017871">
    <property type="entry name" value="ABC_transporter-like_CS"/>
</dbReference>
<dbReference type="FunFam" id="3.40.50.300:FF:000997">
    <property type="entry name" value="Multidrug resistance-associated protein 1"/>
    <property type="match status" value="1"/>
</dbReference>
<feature type="compositionally biased region" description="Basic residues" evidence="12">
    <location>
        <begin position="979"/>
        <end position="989"/>
    </location>
</feature>
<dbReference type="FunFam" id="3.40.50.300:FF:000074">
    <property type="entry name" value="Multidrug resistance-associated protein 5 isoform 1"/>
    <property type="match status" value="1"/>
</dbReference>
<evidence type="ECO:0000259" key="14">
    <source>
        <dbReference type="PROSITE" id="PS50893"/>
    </source>
</evidence>
<evidence type="ECO:0000313" key="17">
    <source>
        <dbReference type="WBParaSite" id="Gr19_v10_g12007.t1"/>
    </source>
</evidence>
<dbReference type="Gene3D" id="1.20.1560.10">
    <property type="entry name" value="ABC transporter type 1, transmembrane domain"/>
    <property type="match status" value="2"/>
</dbReference>
<feature type="transmembrane region" description="Helical" evidence="13">
    <location>
        <begin position="1268"/>
        <end position="1289"/>
    </location>
</feature>